<dbReference type="InterPro" id="IPR049326">
    <property type="entry name" value="Rhodopsin_dom_fungi"/>
</dbReference>
<evidence type="ECO:0000256" key="3">
    <source>
        <dbReference type="ARBA" id="ARBA00022989"/>
    </source>
</evidence>
<feature type="transmembrane region" description="Helical" evidence="6">
    <location>
        <begin position="208"/>
        <end position="227"/>
    </location>
</feature>
<evidence type="ECO:0000259" key="7">
    <source>
        <dbReference type="Pfam" id="PF20684"/>
    </source>
</evidence>
<organism evidence="8 9">
    <name type="scientific">Bimuria novae-zelandiae CBS 107.79</name>
    <dbReference type="NCBI Taxonomy" id="1447943"/>
    <lineage>
        <taxon>Eukaryota</taxon>
        <taxon>Fungi</taxon>
        <taxon>Dikarya</taxon>
        <taxon>Ascomycota</taxon>
        <taxon>Pezizomycotina</taxon>
        <taxon>Dothideomycetes</taxon>
        <taxon>Pleosporomycetidae</taxon>
        <taxon>Pleosporales</taxon>
        <taxon>Massarineae</taxon>
        <taxon>Didymosphaeriaceae</taxon>
        <taxon>Bimuria</taxon>
    </lineage>
</organism>
<accession>A0A6A5UHY2</accession>
<evidence type="ECO:0000256" key="6">
    <source>
        <dbReference type="SAM" id="Phobius"/>
    </source>
</evidence>
<proteinExistence type="inferred from homology"/>
<dbReference type="GO" id="GO:0016020">
    <property type="term" value="C:membrane"/>
    <property type="evidence" value="ECO:0007669"/>
    <property type="project" value="UniProtKB-SubCell"/>
</dbReference>
<feature type="transmembrane region" description="Helical" evidence="6">
    <location>
        <begin position="103"/>
        <end position="125"/>
    </location>
</feature>
<dbReference type="AlphaFoldDB" id="A0A6A5UHY2"/>
<comment type="subcellular location">
    <subcellularLocation>
        <location evidence="1">Membrane</location>
        <topology evidence="1">Multi-pass membrane protein</topology>
    </subcellularLocation>
</comment>
<gene>
    <name evidence="8" type="ORF">BU23DRAFT_562109</name>
</gene>
<keyword evidence="2 6" id="KW-0812">Transmembrane</keyword>
<evidence type="ECO:0000256" key="2">
    <source>
        <dbReference type="ARBA" id="ARBA00022692"/>
    </source>
</evidence>
<feature type="transmembrane region" description="Helical" evidence="6">
    <location>
        <begin position="50"/>
        <end position="75"/>
    </location>
</feature>
<dbReference type="Pfam" id="PF20684">
    <property type="entry name" value="Fung_rhodopsin"/>
    <property type="match status" value="1"/>
</dbReference>
<evidence type="ECO:0000256" key="5">
    <source>
        <dbReference type="ARBA" id="ARBA00038359"/>
    </source>
</evidence>
<name>A0A6A5UHY2_9PLEO</name>
<keyword evidence="9" id="KW-1185">Reference proteome</keyword>
<comment type="similarity">
    <text evidence="5">Belongs to the SAT4 family.</text>
</comment>
<reference evidence="8" key="1">
    <citation type="journal article" date="2020" name="Stud. Mycol.">
        <title>101 Dothideomycetes genomes: a test case for predicting lifestyles and emergence of pathogens.</title>
        <authorList>
            <person name="Haridas S."/>
            <person name="Albert R."/>
            <person name="Binder M."/>
            <person name="Bloem J."/>
            <person name="Labutti K."/>
            <person name="Salamov A."/>
            <person name="Andreopoulos B."/>
            <person name="Baker S."/>
            <person name="Barry K."/>
            <person name="Bills G."/>
            <person name="Bluhm B."/>
            <person name="Cannon C."/>
            <person name="Castanera R."/>
            <person name="Culley D."/>
            <person name="Daum C."/>
            <person name="Ezra D."/>
            <person name="Gonzalez J."/>
            <person name="Henrissat B."/>
            <person name="Kuo A."/>
            <person name="Liang C."/>
            <person name="Lipzen A."/>
            <person name="Lutzoni F."/>
            <person name="Magnuson J."/>
            <person name="Mondo S."/>
            <person name="Nolan M."/>
            <person name="Ohm R."/>
            <person name="Pangilinan J."/>
            <person name="Park H.-J."/>
            <person name="Ramirez L."/>
            <person name="Alfaro M."/>
            <person name="Sun H."/>
            <person name="Tritt A."/>
            <person name="Yoshinaga Y."/>
            <person name="Zwiers L.-H."/>
            <person name="Turgeon B."/>
            <person name="Goodwin S."/>
            <person name="Spatafora J."/>
            <person name="Crous P."/>
            <person name="Grigoriev I."/>
        </authorList>
    </citation>
    <scope>NUCLEOTIDE SEQUENCE</scope>
    <source>
        <strain evidence="8">CBS 107.79</strain>
    </source>
</reference>
<evidence type="ECO:0000313" key="9">
    <source>
        <dbReference type="Proteomes" id="UP000800036"/>
    </source>
</evidence>
<feature type="transmembrane region" description="Helical" evidence="6">
    <location>
        <begin position="137"/>
        <end position="159"/>
    </location>
</feature>
<keyword evidence="4 6" id="KW-0472">Membrane</keyword>
<dbReference type="PANTHER" id="PTHR33048:SF47">
    <property type="entry name" value="INTEGRAL MEMBRANE PROTEIN-RELATED"/>
    <property type="match status" value="1"/>
</dbReference>
<protein>
    <recommendedName>
        <fullName evidence="7">Rhodopsin domain-containing protein</fullName>
    </recommendedName>
</protein>
<evidence type="ECO:0000313" key="8">
    <source>
        <dbReference type="EMBL" id="KAF1964254.1"/>
    </source>
</evidence>
<feature type="transmembrane region" description="Helical" evidence="6">
    <location>
        <begin position="175"/>
        <end position="196"/>
    </location>
</feature>
<dbReference type="OrthoDB" id="10017208at2759"/>
<evidence type="ECO:0000256" key="4">
    <source>
        <dbReference type="ARBA" id="ARBA00023136"/>
    </source>
</evidence>
<evidence type="ECO:0000256" key="1">
    <source>
        <dbReference type="ARBA" id="ARBA00004141"/>
    </source>
</evidence>
<keyword evidence="3 6" id="KW-1133">Transmembrane helix</keyword>
<feature type="transmembrane region" description="Helical" evidence="6">
    <location>
        <begin position="17"/>
        <end position="38"/>
    </location>
</feature>
<sequence length="358" mass="39992">MVYLAKRRFEVVNSQQVLLLVIPPIFLAAATVLVVLRWRARHMKRVNSLVEDLLCLCALVTSVIVVALICGLVILEGQGLHTQQVEEKFGQHLSIRNWLRGQFAIDICWATSVTAVYLSLCVFYARLYETRRSFYYLCYLLGGLKAIWWLYAITVWAYYCHPPGGCTLASKKNCIAIGSMHVTFLVLGIGSVLPSITGLDMTTIRRKLAVLGLFALGSFCIICAVLRMDCLFSLFADYQTDPVGASWGRIFFSPLEIAGGIIACSIPTLTSFHEPWRNERRQLNKESAMMGLRRLKFRSGSSSSSTSNLNPANWVGKNTGHHDVFVSLADDARSSERVRPDGGDDIKVIKEYTVVHKT</sequence>
<feature type="domain" description="Rhodopsin" evidence="7">
    <location>
        <begin position="36"/>
        <end position="271"/>
    </location>
</feature>
<dbReference type="Proteomes" id="UP000800036">
    <property type="component" value="Unassembled WGS sequence"/>
</dbReference>
<dbReference type="EMBL" id="ML976797">
    <property type="protein sequence ID" value="KAF1964254.1"/>
    <property type="molecule type" value="Genomic_DNA"/>
</dbReference>
<dbReference type="PANTHER" id="PTHR33048">
    <property type="entry name" value="PTH11-LIKE INTEGRAL MEMBRANE PROTEIN (AFU_ORTHOLOGUE AFUA_5G11245)"/>
    <property type="match status" value="1"/>
</dbReference>
<feature type="transmembrane region" description="Helical" evidence="6">
    <location>
        <begin position="247"/>
        <end position="272"/>
    </location>
</feature>
<dbReference type="InterPro" id="IPR052337">
    <property type="entry name" value="SAT4-like"/>
</dbReference>